<feature type="transmembrane region" description="Helical" evidence="9">
    <location>
        <begin position="92"/>
        <end position="111"/>
    </location>
</feature>
<dbReference type="GO" id="GO:0022857">
    <property type="term" value="F:transmembrane transporter activity"/>
    <property type="evidence" value="ECO:0007669"/>
    <property type="project" value="UniProtKB-UniRule"/>
</dbReference>
<evidence type="ECO:0000259" key="10">
    <source>
        <dbReference type="Pfam" id="PF04290"/>
    </source>
</evidence>
<keyword evidence="7 9" id="KW-0472">Membrane</keyword>
<dbReference type="Proteomes" id="UP000019486">
    <property type="component" value="Unassembled WGS sequence"/>
</dbReference>
<comment type="function">
    <text evidence="9">Part of the tripartite ATP-independent periplasmic (TRAP) transport system.</text>
</comment>
<evidence type="ECO:0000256" key="3">
    <source>
        <dbReference type="ARBA" id="ARBA00022475"/>
    </source>
</evidence>
<evidence type="ECO:0000256" key="9">
    <source>
        <dbReference type="RuleBase" id="RU369079"/>
    </source>
</evidence>
<keyword evidence="5 9" id="KW-0812">Transmembrane</keyword>
<reference evidence="11 12" key="1">
    <citation type="submission" date="2013-08" db="EMBL/GenBank/DDBJ databases">
        <title>The genome sequence of Skermanella stibiiresistens.</title>
        <authorList>
            <person name="Zhu W."/>
            <person name="Wang G."/>
        </authorList>
    </citation>
    <scope>NUCLEOTIDE SEQUENCE [LARGE SCALE GENOMIC DNA]</scope>
    <source>
        <strain evidence="11 12">SB22</strain>
    </source>
</reference>
<feature type="domain" description="Tripartite ATP-independent periplasmic transporters DctQ component" evidence="10">
    <location>
        <begin position="30"/>
        <end position="158"/>
    </location>
</feature>
<evidence type="ECO:0000256" key="5">
    <source>
        <dbReference type="ARBA" id="ARBA00022692"/>
    </source>
</evidence>
<dbReference type="AlphaFoldDB" id="W9GYY8"/>
<dbReference type="InterPro" id="IPR055348">
    <property type="entry name" value="DctQ"/>
</dbReference>
<gene>
    <name evidence="11" type="ORF">N825_08940</name>
</gene>
<dbReference type="InterPro" id="IPR007387">
    <property type="entry name" value="TRAP_DctQ"/>
</dbReference>
<protein>
    <recommendedName>
        <fullName evidence="9">TRAP transporter small permease protein</fullName>
    </recommendedName>
</protein>
<comment type="similarity">
    <text evidence="8 9">Belongs to the TRAP transporter small permease family.</text>
</comment>
<comment type="subunit">
    <text evidence="9">The complex comprises the extracytoplasmic solute receptor protein and the two transmembrane proteins.</text>
</comment>
<proteinExistence type="inferred from homology"/>
<dbReference type="PANTHER" id="PTHR35011">
    <property type="entry name" value="2,3-DIKETO-L-GULONATE TRAP TRANSPORTER SMALL PERMEASE PROTEIN YIAM"/>
    <property type="match status" value="1"/>
</dbReference>
<evidence type="ECO:0000256" key="4">
    <source>
        <dbReference type="ARBA" id="ARBA00022519"/>
    </source>
</evidence>
<dbReference type="Pfam" id="PF04290">
    <property type="entry name" value="DctQ"/>
    <property type="match status" value="1"/>
</dbReference>
<evidence type="ECO:0000256" key="6">
    <source>
        <dbReference type="ARBA" id="ARBA00022989"/>
    </source>
</evidence>
<evidence type="ECO:0000256" key="1">
    <source>
        <dbReference type="ARBA" id="ARBA00004429"/>
    </source>
</evidence>
<evidence type="ECO:0000313" key="11">
    <source>
        <dbReference type="EMBL" id="EWY39120.1"/>
    </source>
</evidence>
<evidence type="ECO:0000256" key="2">
    <source>
        <dbReference type="ARBA" id="ARBA00022448"/>
    </source>
</evidence>
<feature type="transmembrane region" description="Helical" evidence="9">
    <location>
        <begin position="21"/>
        <end position="42"/>
    </location>
</feature>
<dbReference type="EMBL" id="AVFL01000014">
    <property type="protein sequence ID" value="EWY39120.1"/>
    <property type="molecule type" value="Genomic_DNA"/>
</dbReference>
<evidence type="ECO:0000256" key="8">
    <source>
        <dbReference type="ARBA" id="ARBA00038436"/>
    </source>
</evidence>
<dbReference type="PANTHER" id="PTHR35011:SF10">
    <property type="entry name" value="TRAP TRANSPORTER SMALL PERMEASE PROTEIN"/>
    <property type="match status" value="1"/>
</dbReference>
<feature type="transmembrane region" description="Helical" evidence="9">
    <location>
        <begin position="140"/>
        <end position="164"/>
    </location>
</feature>
<evidence type="ECO:0000256" key="7">
    <source>
        <dbReference type="ARBA" id="ARBA00023136"/>
    </source>
</evidence>
<accession>W9GYY8</accession>
<keyword evidence="4 9" id="KW-0997">Cell inner membrane</keyword>
<organism evidence="11 12">
    <name type="scientific">Skermanella stibiiresistens SB22</name>
    <dbReference type="NCBI Taxonomy" id="1385369"/>
    <lineage>
        <taxon>Bacteria</taxon>
        <taxon>Pseudomonadati</taxon>
        <taxon>Pseudomonadota</taxon>
        <taxon>Alphaproteobacteria</taxon>
        <taxon>Rhodospirillales</taxon>
        <taxon>Azospirillaceae</taxon>
        <taxon>Skermanella</taxon>
    </lineage>
</organism>
<keyword evidence="12" id="KW-1185">Reference proteome</keyword>
<sequence>MAHAASSAALVVRNLLAGLRVLLGVVLLLMVLVNVLNAAGRYGFGIAFTGSDELVVYAMIWVVMTGMVVVTAEGTHLSLDALQSSLGPRGKLRLALLNNILVAASCGYAAVQSYGFVARVGRIGQVSMGLGIPTTIPHSALLAGFALTAVTAFCLAVGTIATIARGGPLEEQEDGR</sequence>
<name>W9GYY8_9PROT</name>
<comment type="subcellular location">
    <subcellularLocation>
        <location evidence="1 9">Cell inner membrane</location>
        <topology evidence="1 9">Multi-pass membrane protein</topology>
    </subcellularLocation>
</comment>
<feature type="transmembrane region" description="Helical" evidence="9">
    <location>
        <begin position="54"/>
        <end position="72"/>
    </location>
</feature>
<dbReference type="STRING" id="1385369.N825_08940"/>
<keyword evidence="3" id="KW-1003">Cell membrane</keyword>
<dbReference type="GO" id="GO:0005886">
    <property type="term" value="C:plasma membrane"/>
    <property type="evidence" value="ECO:0007669"/>
    <property type="project" value="UniProtKB-SubCell"/>
</dbReference>
<keyword evidence="2 9" id="KW-0813">Transport</keyword>
<evidence type="ECO:0000313" key="12">
    <source>
        <dbReference type="Proteomes" id="UP000019486"/>
    </source>
</evidence>
<keyword evidence="6 9" id="KW-1133">Transmembrane helix</keyword>
<comment type="caution">
    <text evidence="11">The sequence shown here is derived from an EMBL/GenBank/DDBJ whole genome shotgun (WGS) entry which is preliminary data.</text>
</comment>
<dbReference type="GO" id="GO:0015740">
    <property type="term" value="P:C4-dicarboxylate transport"/>
    <property type="evidence" value="ECO:0007669"/>
    <property type="project" value="TreeGrafter"/>
</dbReference>